<organism evidence="3 4">
    <name type="scientific">Sphingomonas lycopersici</name>
    <dbReference type="NCBI Taxonomy" id="2951807"/>
    <lineage>
        <taxon>Bacteria</taxon>
        <taxon>Pseudomonadati</taxon>
        <taxon>Pseudomonadota</taxon>
        <taxon>Alphaproteobacteria</taxon>
        <taxon>Sphingomonadales</taxon>
        <taxon>Sphingomonadaceae</taxon>
        <taxon>Sphingomonas</taxon>
    </lineage>
</organism>
<feature type="chain" id="PRO_5041317056" evidence="1">
    <location>
        <begin position="26"/>
        <end position="322"/>
    </location>
</feature>
<evidence type="ECO:0000313" key="3">
    <source>
        <dbReference type="EMBL" id="MCW6536677.1"/>
    </source>
</evidence>
<dbReference type="InterPro" id="IPR050266">
    <property type="entry name" value="AB_hydrolase_sf"/>
</dbReference>
<gene>
    <name evidence="3" type="ORF">NEE01_18010</name>
</gene>
<dbReference type="Proteomes" id="UP001165565">
    <property type="component" value="Unassembled WGS sequence"/>
</dbReference>
<keyword evidence="4" id="KW-1185">Reference proteome</keyword>
<dbReference type="InterPro" id="IPR029058">
    <property type="entry name" value="AB_hydrolase_fold"/>
</dbReference>
<sequence length="322" mass="35287">MNRRDMLRFGVGAIACAAIAHPARAAPSFDRFRVPEWSRRRRFVSNGFGRIAFIDQGSGDPALFLHGYPLSGFQWRDAVEQLGLFYRCIVPDFLGLGATEAAEGQDLSAPSQAAMLIALLDALKIARVHVVANDSGGAVAQLLAAHHPDRVRTLLLTNCDTERQSPPPAMRPVIELARNGLYVKQWIEPWYASRDRARAADQFGGMCYADPANPTDEAIEMYFGPLLSSPARARQAEAHAIAQGGNALRGIAPMLARCPVPTRIVWGTADTIFEPANADFLAQAFGNSRGVRRIEKAKLFWPEERPDVIVEEADALWRGAKA</sequence>
<feature type="domain" description="AB hydrolase-1" evidence="2">
    <location>
        <begin position="63"/>
        <end position="292"/>
    </location>
</feature>
<dbReference type="EMBL" id="JANFAV010000015">
    <property type="protein sequence ID" value="MCW6536677.1"/>
    <property type="molecule type" value="Genomic_DNA"/>
</dbReference>
<proteinExistence type="predicted"/>
<evidence type="ECO:0000256" key="1">
    <source>
        <dbReference type="SAM" id="SignalP"/>
    </source>
</evidence>
<evidence type="ECO:0000313" key="4">
    <source>
        <dbReference type="Proteomes" id="UP001165565"/>
    </source>
</evidence>
<dbReference type="RefSeq" id="WP_265270335.1">
    <property type="nucleotide sequence ID" value="NZ_JANFAV010000015.1"/>
</dbReference>
<dbReference type="GO" id="GO:0016787">
    <property type="term" value="F:hydrolase activity"/>
    <property type="evidence" value="ECO:0007669"/>
    <property type="project" value="UniProtKB-KW"/>
</dbReference>
<dbReference type="PANTHER" id="PTHR43798:SF24">
    <property type="entry name" value="CIS-3-ALKYL-4-ALKYLOXETAN-2-ONE DECARBOXYLASE"/>
    <property type="match status" value="1"/>
</dbReference>
<dbReference type="SUPFAM" id="SSF53474">
    <property type="entry name" value="alpha/beta-Hydrolases"/>
    <property type="match status" value="1"/>
</dbReference>
<dbReference type="Gene3D" id="3.40.50.1820">
    <property type="entry name" value="alpha/beta hydrolase"/>
    <property type="match status" value="1"/>
</dbReference>
<dbReference type="InterPro" id="IPR000073">
    <property type="entry name" value="AB_hydrolase_1"/>
</dbReference>
<dbReference type="Pfam" id="PF00561">
    <property type="entry name" value="Abhydrolase_1"/>
    <property type="match status" value="1"/>
</dbReference>
<accession>A0AA41ZA04</accession>
<evidence type="ECO:0000259" key="2">
    <source>
        <dbReference type="Pfam" id="PF00561"/>
    </source>
</evidence>
<feature type="signal peptide" evidence="1">
    <location>
        <begin position="1"/>
        <end position="25"/>
    </location>
</feature>
<keyword evidence="1" id="KW-0732">Signal</keyword>
<dbReference type="PANTHER" id="PTHR43798">
    <property type="entry name" value="MONOACYLGLYCEROL LIPASE"/>
    <property type="match status" value="1"/>
</dbReference>
<dbReference type="PRINTS" id="PR00111">
    <property type="entry name" value="ABHYDROLASE"/>
</dbReference>
<dbReference type="GO" id="GO:0016020">
    <property type="term" value="C:membrane"/>
    <property type="evidence" value="ECO:0007669"/>
    <property type="project" value="TreeGrafter"/>
</dbReference>
<name>A0AA41ZA04_9SPHN</name>
<comment type="caution">
    <text evidence="3">The sequence shown here is derived from an EMBL/GenBank/DDBJ whole genome shotgun (WGS) entry which is preliminary data.</text>
</comment>
<keyword evidence="3" id="KW-0378">Hydrolase</keyword>
<reference evidence="3" key="1">
    <citation type="submission" date="2022-06" db="EMBL/GenBank/DDBJ databases">
        <title>Sphingomonas sp. nov. isolated from rhizosphere soil of tomato.</title>
        <authorList>
            <person name="Dong H."/>
            <person name="Gao R."/>
        </authorList>
    </citation>
    <scope>NUCLEOTIDE SEQUENCE</scope>
    <source>
        <strain evidence="3">MMSM24</strain>
    </source>
</reference>
<dbReference type="PRINTS" id="PR00412">
    <property type="entry name" value="EPOXHYDRLASE"/>
</dbReference>
<dbReference type="AlphaFoldDB" id="A0AA41ZA04"/>
<dbReference type="InterPro" id="IPR000639">
    <property type="entry name" value="Epox_hydrolase-like"/>
</dbReference>
<protein>
    <submittedName>
        <fullName evidence="3">Alpha/beta hydrolase</fullName>
    </submittedName>
</protein>